<keyword evidence="2" id="KW-1185">Reference proteome</keyword>
<accession>A6DJH4</accession>
<dbReference type="STRING" id="313628.LNTAR_11866"/>
<organism evidence="1 2">
    <name type="scientific">Lentisphaera araneosa HTCC2155</name>
    <dbReference type="NCBI Taxonomy" id="313628"/>
    <lineage>
        <taxon>Bacteria</taxon>
        <taxon>Pseudomonadati</taxon>
        <taxon>Lentisphaerota</taxon>
        <taxon>Lentisphaeria</taxon>
        <taxon>Lentisphaerales</taxon>
        <taxon>Lentisphaeraceae</taxon>
        <taxon>Lentisphaera</taxon>
    </lineage>
</organism>
<dbReference type="Proteomes" id="UP000004947">
    <property type="component" value="Unassembled WGS sequence"/>
</dbReference>
<name>A6DJH4_9BACT</name>
<protein>
    <submittedName>
        <fullName evidence="1">Uncharacterized protein</fullName>
    </submittedName>
</protein>
<dbReference type="RefSeq" id="WP_007278045.1">
    <property type="nucleotide sequence ID" value="NZ_ABCK01000006.1"/>
</dbReference>
<sequence>MKTAVIFCDKISERRLCQTIKEFLNIKTRFNFFNYSTDFNTDNLKVEILKNYGGDDIEGKYYKWYIDISSDTTDNEEFEESIHKLNTKLESKCATWTDWNYYLNL</sequence>
<proteinExistence type="predicted"/>
<gene>
    <name evidence="1" type="ORF">LNTAR_11866</name>
</gene>
<evidence type="ECO:0000313" key="2">
    <source>
        <dbReference type="Proteomes" id="UP000004947"/>
    </source>
</evidence>
<evidence type="ECO:0000313" key="1">
    <source>
        <dbReference type="EMBL" id="EDM28048.1"/>
    </source>
</evidence>
<dbReference type="AlphaFoldDB" id="A6DJH4"/>
<reference evidence="1 2" key="1">
    <citation type="journal article" date="2010" name="J. Bacteriol.">
        <title>Genome sequence of Lentisphaera araneosa HTCC2155T, the type species of the order Lentisphaerales in the phylum Lentisphaerae.</title>
        <authorList>
            <person name="Thrash J.C."/>
            <person name="Cho J.C."/>
            <person name="Vergin K.L."/>
            <person name="Morris R.M."/>
            <person name="Giovannoni S.J."/>
        </authorList>
    </citation>
    <scope>NUCLEOTIDE SEQUENCE [LARGE SCALE GENOMIC DNA]</scope>
    <source>
        <strain evidence="1 2">HTCC2155</strain>
    </source>
</reference>
<comment type="caution">
    <text evidence="1">The sequence shown here is derived from an EMBL/GenBank/DDBJ whole genome shotgun (WGS) entry which is preliminary data.</text>
</comment>
<dbReference type="EMBL" id="ABCK01000006">
    <property type="protein sequence ID" value="EDM28048.1"/>
    <property type="molecule type" value="Genomic_DNA"/>
</dbReference>